<evidence type="ECO:0008006" key="4">
    <source>
        <dbReference type="Google" id="ProtNLM"/>
    </source>
</evidence>
<dbReference type="GeneTree" id="ENSGT00940000176040"/>
<evidence type="ECO:0000313" key="3">
    <source>
        <dbReference type="Proteomes" id="UP000694546"/>
    </source>
</evidence>
<sequence length="102" mass="11685">MAHKFVGKCVPLFVLAVVFDVLGLIVLLVGVFGNLNLDGLFYGDFLIYTGSLIIFVSLFWWIMWYTGNVSVYPSVDRGSLDVDLIRPTQRSQLNYIHILRKW</sequence>
<feature type="transmembrane region" description="Helical" evidence="1">
    <location>
        <begin position="45"/>
        <end position="64"/>
    </location>
</feature>
<keyword evidence="1" id="KW-0472">Membrane</keyword>
<name>A0A8C5B9Z2_GADMO</name>
<dbReference type="Pfam" id="PF15125">
    <property type="entry name" value="TMEM238"/>
    <property type="match status" value="1"/>
</dbReference>
<evidence type="ECO:0000256" key="1">
    <source>
        <dbReference type="SAM" id="Phobius"/>
    </source>
</evidence>
<dbReference type="PANTHER" id="PTHR28613">
    <property type="entry name" value="SI:CH211-232M10.4-RELATED"/>
    <property type="match status" value="1"/>
</dbReference>
<dbReference type="PANTHER" id="PTHR28613:SF7">
    <property type="entry name" value="TRANSMEMBRANE PROTEIN 238"/>
    <property type="match status" value="1"/>
</dbReference>
<reference evidence="2" key="1">
    <citation type="submission" date="2025-08" db="UniProtKB">
        <authorList>
            <consortium name="Ensembl"/>
        </authorList>
    </citation>
    <scope>IDENTIFICATION</scope>
</reference>
<dbReference type="Proteomes" id="UP000694546">
    <property type="component" value="Chromosome 18"/>
</dbReference>
<accession>A0A8C5B9Z2</accession>
<keyword evidence="1" id="KW-0812">Transmembrane</keyword>
<dbReference type="Ensembl" id="ENSGMOT00000046157.1">
    <property type="protein sequence ID" value="ENSGMOP00000043300.1"/>
    <property type="gene ID" value="ENSGMOG00000034461.1"/>
</dbReference>
<keyword evidence="3" id="KW-1185">Reference proteome</keyword>
<evidence type="ECO:0000313" key="2">
    <source>
        <dbReference type="Ensembl" id="ENSGMOP00000043300.1"/>
    </source>
</evidence>
<dbReference type="OMA" id="WILDNSR"/>
<protein>
    <recommendedName>
        <fullName evidence="4">Transmembrane protein 238</fullName>
    </recommendedName>
</protein>
<dbReference type="AlphaFoldDB" id="A0A8C5B9Z2"/>
<keyword evidence="1" id="KW-1133">Transmembrane helix</keyword>
<proteinExistence type="predicted"/>
<reference evidence="2" key="2">
    <citation type="submission" date="2025-09" db="UniProtKB">
        <authorList>
            <consortium name="Ensembl"/>
        </authorList>
    </citation>
    <scope>IDENTIFICATION</scope>
</reference>
<dbReference type="InterPro" id="IPR029365">
    <property type="entry name" value="TMEM238"/>
</dbReference>
<feature type="transmembrane region" description="Helical" evidence="1">
    <location>
        <begin position="12"/>
        <end position="33"/>
    </location>
</feature>
<organism evidence="2 3">
    <name type="scientific">Gadus morhua</name>
    <name type="common">Atlantic cod</name>
    <dbReference type="NCBI Taxonomy" id="8049"/>
    <lineage>
        <taxon>Eukaryota</taxon>
        <taxon>Metazoa</taxon>
        <taxon>Chordata</taxon>
        <taxon>Craniata</taxon>
        <taxon>Vertebrata</taxon>
        <taxon>Euteleostomi</taxon>
        <taxon>Actinopterygii</taxon>
        <taxon>Neopterygii</taxon>
        <taxon>Teleostei</taxon>
        <taxon>Neoteleostei</taxon>
        <taxon>Acanthomorphata</taxon>
        <taxon>Zeiogadaria</taxon>
        <taxon>Gadariae</taxon>
        <taxon>Gadiformes</taxon>
        <taxon>Gadoidei</taxon>
        <taxon>Gadidae</taxon>
        <taxon>Gadus</taxon>
    </lineage>
</organism>